<proteinExistence type="predicted"/>
<name>A0A8S5N073_9CAUD</name>
<protein>
    <submittedName>
        <fullName evidence="1">Uncharacterized protein</fullName>
    </submittedName>
</protein>
<dbReference type="EMBL" id="BK015033">
    <property type="protein sequence ID" value="DAD88001.1"/>
    <property type="molecule type" value="Genomic_DNA"/>
</dbReference>
<sequence length="37" mass="4561">MVIEYIYNHYPDQFYNLAINRLHQIRAMTEEMNKATE</sequence>
<evidence type="ECO:0000313" key="1">
    <source>
        <dbReference type="EMBL" id="DAD88001.1"/>
    </source>
</evidence>
<accession>A0A8S5N073</accession>
<reference evidence="1" key="1">
    <citation type="journal article" date="2021" name="Proc. Natl. Acad. Sci. U.S.A.">
        <title>A Catalog of Tens of Thousands of Viruses from Human Metagenomes Reveals Hidden Associations with Chronic Diseases.</title>
        <authorList>
            <person name="Tisza M.J."/>
            <person name="Buck C.B."/>
        </authorList>
    </citation>
    <scope>NUCLEOTIDE SEQUENCE</scope>
    <source>
        <strain evidence="1">CtYJD4</strain>
    </source>
</reference>
<organism evidence="1">
    <name type="scientific">Siphoviridae sp. ctYJD4</name>
    <dbReference type="NCBI Taxonomy" id="2826375"/>
    <lineage>
        <taxon>Viruses</taxon>
        <taxon>Duplodnaviria</taxon>
        <taxon>Heunggongvirae</taxon>
        <taxon>Uroviricota</taxon>
        <taxon>Caudoviricetes</taxon>
    </lineage>
</organism>